<dbReference type="Proteomes" id="UP001073053">
    <property type="component" value="Unassembled WGS sequence"/>
</dbReference>
<protein>
    <submittedName>
        <fullName evidence="1">Uncharacterized protein</fullName>
    </submittedName>
</protein>
<accession>A0A9Q4EMZ8</accession>
<proteinExistence type="predicted"/>
<dbReference type="AlphaFoldDB" id="A0A9Q4EMZ8"/>
<evidence type="ECO:0000313" key="1">
    <source>
        <dbReference type="EMBL" id="MCY9186561.1"/>
    </source>
</evidence>
<organism evidence="1 2">
    <name type="scientific">Bacillus halotolerans</name>
    <dbReference type="NCBI Taxonomy" id="260554"/>
    <lineage>
        <taxon>Bacteria</taxon>
        <taxon>Bacillati</taxon>
        <taxon>Bacillota</taxon>
        <taxon>Bacilli</taxon>
        <taxon>Bacillales</taxon>
        <taxon>Bacillaceae</taxon>
        <taxon>Bacillus</taxon>
    </lineage>
</organism>
<gene>
    <name evidence="1" type="ORF">MOF03_18300</name>
</gene>
<comment type="caution">
    <text evidence="1">The sequence shown here is derived from an EMBL/GenBank/DDBJ whole genome shotgun (WGS) entry which is preliminary data.</text>
</comment>
<evidence type="ECO:0000313" key="2">
    <source>
        <dbReference type="Proteomes" id="UP001073053"/>
    </source>
</evidence>
<name>A0A9Q4EMZ8_9BACI</name>
<dbReference type="RefSeq" id="WP_268522603.1">
    <property type="nucleotide sequence ID" value="NZ_JALAWA010000013.1"/>
</dbReference>
<reference evidence="1" key="1">
    <citation type="submission" date="2022-02" db="EMBL/GenBank/DDBJ databases">
        <title>Crop Bioprotection Bacillus Genome Sequencing.</title>
        <authorList>
            <person name="Dunlap C."/>
        </authorList>
    </citation>
    <scope>NUCLEOTIDE SEQUENCE</scope>
    <source>
        <strain evidence="1">EC49O2N-C10</strain>
    </source>
</reference>
<dbReference type="EMBL" id="JALAWA010000013">
    <property type="protein sequence ID" value="MCY9186561.1"/>
    <property type="molecule type" value="Genomic_DNA"/>
</dbReference>
<sequence>MRGYNHLKRTTCTGDVISGGIYESLIVAPGVKEKSNKTCFRIDVIKGLSSSGKEITRSVGVNLTLGQIKELKKELSQVIDQMEKKKPLF</sequence>